<gene>
    <name evidence="2" type="ORF">LVJ94_27750</name>
</gene>
<organism evidence="2 3">
    <name type="scientific">Pendulispora rubella</name>
    <dbReference type="NCBI Taxonomy" id="2741070"/>
    <lineage>
        <taxon>Bacteria</taxon>
        <taxon>Pseudomonadati</taxon>
        <taxon>Myxococcota</taxon>
        <taxon>Myxococcia</taxon>
        <taxon>Myxococcales</taxon>
        <taxon>Sorangiineae</taxon>
        <taxon>Pendulisporaceae</taxon>
        <taxon>Pendulispora</taxon>
    </lineage>
</organism>
<dbReference type="InterPro" id="IPR001279">
    <property type="entry name" value="Metallo-B-lactamas"/>
</dbReference>
<dbReference type="PROSITE" id="PS51257">
    <property type="entry name" value="PROKAR_LIPOPROTEIN"/>
    <property type="match status" value="1"/>
</dbReference>
<name>A0ABZ2KQ98_9BACT</name>
<accession>A0ABZ2KQ98</accession>
<dbReference type="Gene3D" id="3.60.15.10">
    <property type="entry name" value="Ribonuclease Z/Hydroxyacylglutathione hydrolase-like"/>
    <property type="match status" value="1"/>
</dbReference>
<dbReference type="CDD" id="cd07739">
    <property type="entry name" value="metallo-hydrolase-like_MBL-fold"/>
    <property type="match status" value="1"/>
</dbReference>
<dbReference type="PANTHER" id="PTHR42951">
    <property type="entry name" value="METALLO-BETA-LACTAMASE DOMAIN-CONTAINING"/>
    <property type="match status" value="1"/>
</dbReference>
<dbReference type="SMART" id="SM00849">
    <property type="entry name" value="Lactamase_B"/>
    <property type="match status" value="1"/>
</dbReference>
<dbReference type="PANTHER" id="PTHR42951:SF14">
    <property type="entry name" value="METALLO-BETA-LACTAMASE SUPERFAMILY PROTEIN"/>
    <property type="match status" value="1"/>
</dbReference>
<dbReference type="SUPFAM" id="SSF56281">
    <property type="entry name" value="Metallo-hydrolase/oxidoreductase"/>
    <property type="match status" value="1"/>
</dbReference>
<dbReference type="InterPro" id="IPR036866">
    <property type="entry name" value="RibonucZ/Hydroxyglut_hydro"/>
</dbReference>
<evidence type="ECO:0000313" key="2">
    <source>
        <dbReference type="EMBL" id="WXB00707.1"/>
    </source>
</evidence>
<reference evidence="2" key="1">
    <citation type="submission" date="2021-12" db="EMBL/GenBank/DDBJ databases">
        <title>Discovery of the Pendulisporaceae a myxobacterial family with distinct sporulation behavior and unique specialized metabolism.</title>
        <authorList>
            <person name="Garcia R."/>
            <person name="Popoff A."/>
            <person name="Bader C.D."/>
            <person name="Loehr J."/>
            <person name="Walesch S."/>
            <person name="Walt C."/>
            <person name="Boldt J."/>
            <person name="Bunk B."/>
            <person name="Haeckl F.J.F.P.J."/>
            <person name="Gunesch A.P."/>
            <person name="Birkelbach J."/>
            <person name="Nuebel U."/>
            <person name="Pietschmann T."/>
            <person name="Bach T."/>
            <person name="Mueller R."/>
        </authorList>
    </citation>
    <scope>NUCLEOTIDE SEQUENCE</scope>
    <source>
        <strain evidence="2">MSr11367</strain>
    </source>
</reference>
<dbReference type="Proteomes" id="UP001374803">
    <property type="component" value="Chromosome"/>
</dbReference>
<feature type="domain" description="Metallo-beta-lactamase" evidence="1">
    <location>
        <begin position="63"/>
        <end position="250"/>
    </location>
</feature>
<dbReference type="RefSeq" id="WP_394830308.1">
    <property type="nucleotide sequence ID" value="NZ_CP089929.1"/>
</dbReference>
<proteinExistence type="predicted"/>
<evidence type="ECO:0000259" key="1">
    <source>
        <dbReference type="SMART" id="SM00849"/>
    </source>
</evidence>
<dbReference type="Pfam" id="PF00753">
    <property type="entry name" value="Lactamase_B"/>
    <property type="match status" value="1"/>
</dbReference>
<sequence length="315" mass="34984">MTFLRATALGFMLTLASASCHDDKIENRPPTANRLSYRVFVNDPVPFKDNERTPTGELHVFQPIASTLITGEHDAVLVDPPMTTDQSERVAQWVEASGKRLIAIATTHGHGDHWFGTSVLLRHFPDAKPYATEGTIEVMRIHADPTFRASAWESNFPGQIPDSPVVATAPSGNVFQLEGNEVRFVEVGHADTDKSSVVHVPAIGLVVAGDVVYNGYHQYLMESGNGGLRAWMSALDTVSSLKPTHVVASHKNKDLEDDPKAVEETRRYLEDVERTLPKSHNAREFYDAMIKLYPERKNPSALWWWGAKALFKDSP</sequence>
<dbReference type="InterPro" id="IPR050855">
    <property type="entry name" value="NDM-1-like"/>
</dbReference>
<dbReference type="EMBL" id="CP089983">
    <property type="protein sequence ID" value="WXB00707.1"/>
    <property type="molecule type" value="Genomic_DNA"/>
</dbReference>
<protein>
    <submittedName>
        <fullName evidence="2">MBL fold metallo-hydrolase</fullName>
    </submittedName>
</protein>
<keyword evidence="3" id="KW-1185">Reference proteome</keyword>
<evidence type="ECO:0000313" key="3">
    <source>
        <dbReference type="Proteomes" id="UP001374803"/>
    </source>
</evidence>